<feature type="region of interest" description="Disordered" evidence="1">
    <location>
        <begin position="81"/>
        <end position="116"/>
    </location>
</feature>
<comment type="caution">
    <text evidence="3">The sequence shown here is derived from an EMBL/GenBank/DDBJ whole genome shotgun (WGS) entry which is preliminary data.</text>
</comment>
<dbReference type="GO" id="GO:0001002">
    <property type="term" value="F:RNA polymerase III type 1 promoter sequence-specific DNA binding"/>
    <property type="evidence" value="ECO:0007669"/>
    <property type="project" value="TreeGrafter"/>
</dbReference>
<dbReference type="GO" id="GO:0001003">
    <property type="term" value="F:RNA polymerase III type 2 promoter sequence-specific DNA binding"/>
    <property type="evidence" value="ECO:0007669"/>
    <property type="project" value="TreeGrafter"/>
</dbReference>
<evidence type="ECO:0000259" key="2">
    <source>
        <dbReference type="Pfam" id="PF17682"/>
    </source>
</evidence>
<dbReference type="AlphaFoldDB" id="A0AAN7QJI7"/>
<dbReference type="InterPro" id="IPR041499">
    <property type="entry name" value="Tfc1/Sfc1_N"/>
</dbReference>
<protein>
    <recommendedName>
        <fullName evidence="2">Transcription factor IIIC subunit Tfc1/Sfc1 triple barrel domain-containing protein</fullName>
    </recommendedName>
</protein>
<proteinExistence type="predicted"/>
<dbReference type="PANTHER" id="PTHR13230">
    <property type="entry name" value="GENERAL TRANSCRIPTION FACTOR IIIC, POLYPEPTIDE 5"/>
    <property type="match status" value="1"/>
</dbReference>
<evidence type="ECO:0000256" key="1">
    <source>
        <dbReference type="SAM" id="MobiDB-lite"/>
    </source>
</evidence>
<dbReference type="InterPro" id="IPR042536">
    <property type="entry name" value="TFIIIC_tauA_Sfc1"/>
</dbReference>
<evidence type="ECO:0000313" key="3">
    <source>
        <dbReference type="EMBL" id="KAK4769456.1"/>
    </source>
</evidence>
<dbReference type="GO" id="GO:0000127">
    <property type="term" value="C:transcription factor TFIIIC complex"/>
    <property type="evidence" value="ECO:0007669"/>
    <property type="project" value="InterPro"/>
</dbReference>
<name>A0AAN7QJI7_TRANT</name>
<dbReference type="Proteomes" id="UP001346149">
    <property type="component" value="Unassembled WGS sequence"/>
</dbReference>
<accession>A0AAN7QJI7</accession>
<feature type="compositionally biased region" description="Polar residues" evidence="1">
    <location>
        <begin position="86"/>
        <end position="112"/>
    </location>
</feature>
<reference evidence="3 4" key="1">
    <citation type="journal article" date="2023" name="Hortic Res">
        <title>Pangenome of water caltrop reveals structural variations and asymmetric subgenome divergence after allopolyploidization.</title>
        <authorList>
            <person name="Zhang X."/>
            <person name="Chen Y."/>
            <person name="Wang L."/>
            <person name="Yuan Y."/>
            <person name="Fang M."/>
            <person name="Shi L."/>
            <person name="Lu R."/>
            <person name="Comes H.P."/>
            <person name="Ma Y."/>
            <person name="Chen Y."/>
            <person name="Huang G."/>
            <person name="Zhou Y."/>
            <person name="Zheng Z."/>
            <person name="Qiu Y."/>
        </authorList>
    </citation>
    <scope>NUCLEOTIDE SEQUENCE [LARGE SCALE GENOMIC DNA]</scope>
    <source>
        <strain evidence="3">F231</strain>
    </source>
</reference>
<dbReference type="Gene3D" id="3.30.200.160">
    <property type="entry name" value="TFIIIC, subcomplex tauA, subunit Sfc1, barrel domain"/>
    <property type="match status" value="1"/>
</dbReference>
<dbReference type="EMBL" id="JAXQNO010000021">
    <property type="protein sequence ID" value="KAK4769456.1"/>
    <property type="molecule type" value="Genomic_DNA"/>
</dbReference>
<organism evidence="3 4">
    <name type="scientific">Trapa natans</name>
    <name type="common">Water chestnut</name>
    <dbReference type="NCBI Taxonomy" id="22666"/>
    <lineage>
        <taxon>Eukaryota</taxon>
        <taxon>Viridiplantae</taxon>
        <taxon>Streptophyta</taxon>
        <taxon>Embryophyta</taxon>
        <taxon>Tracheophyta</taxon>
        <taxon>Spermatophyta</taxon>
        <taxon>Magnoliopsida</taxon>
        <taxon>eudicotyledons</taxon>
        <taxon>Gunneridae</taxon>
        <taxon>Pentapetalae</taxon>
        <taxon>rosids</taxon>
        <taxon>malvids</taxon>
        <taxon>Myrtales</taxon>
        <taxon>Lythraceae</taxon>
        <taxon>Trapa</taxon>
    </lineage>
</organism>
<keyword evidence="4" id="KW-1185">Reference proteome</keyword>
<evidence type="ECO:0000313" key="4">
    <source>
        <dbReference type="Proteomes" id="UP001346149"/>
    </source>
</evidence>
<dbReference type="GO" id="GO:0006384">
    <property type="term" value="P:transcription initiation at RNA polymerase III promoter"/>
    <property type="evidence" value="ECO:0007669"/>
    <property type="project" value="InterPro"/>
</dbReference>
<feature type="domain" description="Transcription factor IIIC subunit Tfc1/Sfc1 triple barrel" evidence="2">
    <location>
        <begin position="40"/>
        <end position="142"/>
    </location>
</feature>
<dbReference type="Pfam" id="PF17682">
    <property type="entry name" value="Tau95_N"/>
    <property type="match status" value="1"/>
</dbReference>
<dbReference type="InterPro" id="IPR040454">
    <property type="entry name" value="TF_IIIC_Tfc1/Sfc1"/>
</dbReference>
<gene>
    <name evidence="3" type="ORF">SAY86_027606</name>
</gene>
<sequence>MALFLDIFQVSRHFLFTSLDILHLHRVLWKLLVEVKARSSSLNRLELRFRPEDPYCHPAFGDLHVCENTFLLKISKRSNASSDSSATKTQDNENNLGARQLGNQSETSVPSNTKEDQAHLCADVVTRISEAYSFKGMVDYQHVVAVHAENSRRKKRSWSEVEQQKFEKIGFMDMDNEDVMLLVPPLFSIKDVPSSLALSRPPVALNMKRSAETLEDSFQVFTEKSVALDFRIKDILICVWINCLNIRYHLSSIRFLNRNILFLSLFCA</sequence>
<dbReference type="PANTHER" id="PTHR13230:SF5">
    <property type="entry name" value="GENERAL TRANSCRIPTION FACTOR 3C POLYPEPTIDE 5"/>
    <property type="match status" value="1"/>
</dbReference>